<keyword evidence="8" id="KW-1185">Reference proteome</keyword>
<feature type="signal peptide" evidence="4">
    <location>
        <begin position="1"/>
        <end position="27"/>
    </location>
</feature>
<sequence length="556" mass="60343">MINTSNLKRCTTAWATLMMLNPVLSWAQDSTTPAAPLPSVQQAVSNSDTGSDDEPVFSIAGFEVQGPELVPRNQVMAVLAGFSGRPITFSELRTATAAVERLHALAGFEVVRVLIPEQDVEPGQRLKLQIVDARLDVVQVSGNDFLPAERVAASLPVLKQGALINTVDMDKNLRLVNDNPSRIVRVELEPSDKPGLVDAKVKVSDQSPLAAYVSLDNSGTNATGDFRLGVSLQHNNFLNRDHMASLQYVTSPGHWSDVEVYGLNYKIPFYELNSMLEVAYSDSNVNAGSLSLGASSISVQGAGTSYAVRWTYLMDRLAGFDQRVTVSQELKQFVSQVQLNGSGSSLVPNLESRPTGVSYSLTEAQDTRTRSAQIAYFKNYVTGGDNSTVRYSQSNSAARADFDVFRMSLAWSDQWLGNWRFTAQVDGQYSGNALISGEQFGAGGMYSVRGFEERVLSGDSGLRESIELQGPNLAKSFGGVFERFMPVVFTEAAQVRLHNAASGSPSEPHLMSYGIGARFAFAPRQQFRVDLARVVSGVPIQPQGDVMLHVSFATAL</sequence>
<evidence type="ECO:0000259" key="6">
    <source>
        <dbReference type="Pfam" id="PF08479"/>
    </source>
</evidence>
<reference evidence="7 8" key="1">
    <citation type="submission" date="2022-07" db="EMBL/GenBank/DDBJ databases">
        <authorList>
            <person name="Xamxidin M."/>
            <person name="Wu M."/>
        </authorList>
    </citation>
    <scope>NUCLEOTIDE SEQUENCE [LARGE SCALE GENOMIC DNA]</scope>
    <source>
        <strain evidence="7 8">NBRC 111650</strain>
    </source>
</reference>
<dbReference type="EMBL" id="JANIGO010000002">
    <property type="protein sequence ID" value="MCQ8896285.1"/>
    <property type="molecule type" value="Genomic_DNA"/>
</dbReference>
<dbReference type="Gene3D" id="3.10.20.310">
    <property type="entry name" value="membrane protein fhac"/>
    <property type="match status" value="1"/>
</dbReference>
<accession>A0ABT1WFN7</accession>
<evidence type="ECO:0000256" key="2">
    <source>
        <dbReference type="ARBA" id="ARBA00022692"/>
    </source>
</evidence>
<feature type="domain" description="Haemolysin activator HlyB C-terminal" evidence="5">
    <location>
        <begin position="200"/>
        <end position="518"/>
    </location>
</feature>
<keyword evidence="3" id="KW-0998">Cell outer membrane</keyword>
<name>A0ABT1WFN7_9BURK</name>
<feature type="chain" id="PRO_5045131068" description="ShlB/FhaC/HecB family hemolysin secretion/activation protein" evidence="4">
    <location>
        <begin position="28"/>
        <end position="556"/>
    </location>
</feature>
<evidence type="ECO:0000313" key="7">
    <source>
        <dbReference type="EMBL" id="MCQ8896285.1"/>
    </source>
</evidence>
<keyword evidence="2" id="KW-0812">Transmembrane</keyword>
<dbReference type="RefSeq" id="WP_256764059.1">
    <property type="nucleotide sequence ID" value="NZ_JANIGO010000002.1"/>
</dbReference>
<proteinExistence type="predicted"/>
<comment type="caution">
    <text evidence="7">The sequence shown here is derived from an EMBL/GenBank/DDBJ whole genome shotgun (WGS) entry which is preliminary data.</text>
</comment>
<dbReference type="PANTHER" id="PTHR34597">
    <property type="entry name" value="SLR1661 PROTEIN"/>
    <property type="match status" value="1"/>
</dbReference>
<dbReference type="InterPro" id="IPR013686">
    <property type="entry name" value="Polypept-transport_assoc_ShlB"/>
</dbReference>
<dbReference type="Pfam" id="PF03865">
    <property type="entry name" value="ShlB"/>
    <property type="match status" value="1"/>
</dbReference>
<dbReference type="Pfam" id="PF08479">
    <property type="entry name" value="POTRA_2"/>
    <property type="match status" value="1"/>
</dbReference>
<evidence type="ECO:0000313" key="8">
    <source>
        <dbReference type="Proteomes" id="UP001204142"/>
    </source>
</evidence>
<dbReference type="PANTHER" id="PTHR34597:SF3">
    <property type="entry name" value="OUTER MEMBRANE TRANSPORTER CDIB"/>
    <property type="match status" value="1"/>
</dbReference>
<evidence type="ECO:0000259" key="5">
    <source>
        <dbReference type="Pfam" id="PF03865"/>
    </source>
</evidence>
<keyword evidence="4" id="KW-0732">Signal</keyword>
<gene>
    <name evidence="7" type="ORF">NQT62_07530</name>
</gene>
<dbReference type="InterPro" id="IPR005565">
    <property type="entry name" value="Hemolysn_activator_HlyB_C"/>
</dbReference>
<organism evidence="7 8">
    <name type="scientific">Limnobacter humi</name>
    <dbReference type="NCBI Taxonomy" id="1778671"/>
    <lineage>
        <taxon>Bacteria</taxon>
        <taxon>Pseudomonadati</taxon>
        <taxon>Pseudomonadota</taxon>
        <taxon>Betaproteobacteria</taxon>
        <taxon>Burkholderiales</taxon>
        <taxon>Burkholderiaceae</taxon>
        <taxon>Limnobacter</taxon>
    </lineage>
</organism>
<protein>
    <recommendedName>
        <fullName evidence="9">ShlB/FhaC/HecB family hemolysin secretion/activation protein</fullName>
    </recommendedName>
</protein>
<evidence type="ECO:0000256" key="3">
    <source>
        <dbReference type="ARBA" id="ARBA00023237"/>
    </source>
</evidence>
<dbReference type="Gene3D" id="2.40.160.50">
    <property type="entry name" value="membrane protein fhac: a member of the omp85/tpsb transporter family"/>
    <property type="match status" value="1"/>
</dbReference>
<feature type="domain" description="Polypeptide-transport-associated ShlB-type" evidence="6">
    <location>
        <begin position="57"/>
        <end position="131"/>
    </location>
</feature>
<evidence type="ECO:0000256" key="4">
    <source>
        <dbReference type="SAM" id="SignalP"/>
    </source>
</evidence>
<dbReference type="InterPro" id="IPR051544">
    <property type="entry name" value="TPS_OM_transporter"/>
</dbReference>
<dbReference type="Proteomes" id="UP001204142">
    <property type="component" value="Unassembled WGS sequence"/>
</dbReference>
<evidence type="ECO:0000256" key="1">
    <source>
        <dbReference type="ARBA" id="ARBA00022452"/>
    </source>
</evidence>
<evidence type="ECO:0008006" key="9">
    <source>
        <dbReference type="Google" id="ProtNLM"/>
    </source>
</evidence>
<keyword evidence="1" id="KW-0472">Membrane</keyword>
<keyword evidence="1" id="KW-1134">Transmembrane beta strand</keyword>